<name>A0A1Y2BID5_9TREE</name>
<keyword evidence="1" id="KW-1133">Transmembrane helix</keyword>
<evidence type="ECO:0000313" key="2">
    <source>
        <dbReference type="EMBL" id="ORY34307.1"/>
    </source>
</evidence>
<dbReference type="AlphaFoldDB" id="A0A1Y2BID5"/>
<evidence type="ECO:0000313" key="3">
    <source>
        <dbReference type="Proteomes" id="UP000193986"/>
    </source>
</evidence>
<reference evidence="2 3" key="1">
    <citation type="submission" date="2016-07" db="EMBL/GenBank/DDBJ databases">
        <title>Pervasive Adenine N6-methylation of Active Genes in Fungi.</title>
        <authorList>
            <consortium name="DOE Joint Genome Institute"/>
            <person name="Mondo S.J."/>
            <person name="Dannebaum R.O."/>
            <person name="Kuo R.C."/>
            <person name="Labutti K."/>
            <person name="Haridas S."/>
            <person name="Kuo A."/>
            <person name="Salamov A."/>
            <person name="Ahrendt S.R."/>
            <person name="Lipzen A."/>
            <person name="Sullivan W."/>
            <person name="Andreopoulos W.B."/>
            <person name="Clum A."/>
            <person name="Lindquist E."/>
            <person name="Daum C."/>
            <person name="Ramamoorthy G.K."/>
            <person name="Gryganskyi A."/>
            <person name="Culley D."/>
            <person name="Magnuson J.K."/>
            <person name="James T.Y."/>
            <person name="O'Malley M.A."/>
            <person name="Stajich J.E."/>
            <person name="Spatafora J.W."/>
            <person name="Visel A."/>
            <person name="Grigoriev I.V."/>
        </authorList>
    </citation>
    <scope>NUCLEOTIDE SEQUENCE [LARGE SCALE GENOMIC DNA]</scope>
    <source>
        <strain evidence="2 3">68-887.2</strain>
    </source>
</reference>
<keyword evidence="1" id="KW-0812">Transmembrane</keyword>
<dbReference type="EMBL" id="MCFC01000003">
    <property type="protein sequence ID" value="ORY34307.1"/>
    <property type="molecule type" value="Genomic_DNA"/>
</dbReference>
<keyword evidence="3" id="KW-1185">Reference proteome</keyword>
<proteinExistence type="predicted"/>
<dbReference type="Proteomes" id="UP000193986">
    <property type="component" value="Unassembled WGS sequence"/>
</dbReference>
<keyword evidence="1" id="KW-0472">Membrane</keyword>
<comment type="caution">
    <text evidence="2">The sequence shown here is derived from an EMBL/GenBank/DDBJ whole genome shotgun (WGS) entry which is preliminary data.</text>
</comment>
<evidence type="ECO:0000256" key="1">
    <source>
        <dbReference type="SAM" id="Phobius"/>
    </source>
</evidence>
<organism evidence="2 3">
    <name type="scientific">Naematelia encephala</name>
    <dbReference type="NCBI Taxonomy" id="71784"/>
    <lineage>
        <taxon>Eukaryota</taxon>
        <taxon>Fungi</taxon>
        <taxon>Dikarya</taxon>
        <taxon>Basidiomycota</taxon>
        <taxon>Agaricomycotina</taxon>
        <taxon>Tremellomycetes</taxon>
        <taxon>Tremellales</taxon>
        <taxon>Naemateliaceae</taxon>
        <taxon>Naematelia</taxon>
    </lineage>
</organism>
<accession>A0A1Y2BID5</accession>
<gene>
    <name evidence="2" type="ORF">BCR39DRAFT_517567</name>
</gene>
<dbReference type="InParanoid" id="A0A1Y2BID5"/>
<sequence length="150" mass="16565">MRSIRFAETIPLTSGILCFTLAWAGYTLVEIHGRNASVEVMLISTWVESTINTVLMVSWIMIRKDTMLAMQELKVPTAFPIAYIMTAATISLLEAQLVTAIASHVKTYGFHSLFSSSFWRDTTGCWSERAALGADTMVPGANEAVVEKKQ</sequence>
<feature type="transmembrane region" description="Helical" evidence="1">
    <location>
        <begin position="41"/>
        <end position="62"/>
    </location>
</feature>
<protein>
    <submittedName>
        <fullName evidence="2">Uncharacterized protein</fullName>
    </submittedName>
</protein>
<feature type="transmembrane region" description="Helical" evidence="1">
    <location>
        <begin position="12"/>
        <end position="29"/>
    </location>
</feature>